<dbReference type="AlphaFoldDB" id="A0A5B7FFG7"/>
<organism evidence="2 3">
    <name type="scientific">Portunus trituberculatus</name>
    <name type="common">Swimming crab</name>
    <name type="synonym">Neptunus trituberculatus</name>
    <dbReference type="NCBI Taxonomy" id="210409"/>
    <lineage>
        <taxon>Eukaryota</taxon>
        <taxon>Metazoa</taxon>
        <taxon>Ecdysozoa</taxon>
        <taxon>Arthropoda</taxon>
        <taxon>Crustacea</taxon>
        <taxon>Multicrustacea</taxon>
        <taxon>Malacostraca</taxon>
        <taxon>Eumalacostraca</taxon>
        <taxon>Eucarida</taxon>
        <taxon>Decapoda</taxon>
        <taxon>Pleocyemata</taxon>
        <taxon>Brachyura</taxon>
        <taxon>Eubrachyura</taxon>
        <taxon>Portunoidea</taxon>
        <taxon>Portunidae</taxon>
        <taxon>Portuninae</taxon>
        <taxon>Portunus</taxon>
    </lineage>
</organism>
<name>A0A5B7FFG7_PORTR</name>
<comment type="caution">
    <text evidence="2">The sequence shown here is derived from an EMBL/GenBank/DDBJ whole genome shotgun (WGS) entry which is preliminary data.</text>
</comment>
<evidence type="ECO:0000313" key="3">
    <source>
        <dbReference type="Proteomes" id="UP000324222"/>
    </source>
</evidence>
<gene>
    <name evidence="2" type="ORF">E2C01_037955</name>
</gene>
<proteinExistence type="predicted"/>
<sequence length="295" mass="32307">MVRLQVSSGPSTNISVSVVASKPLGFTFILGIDGIKALGGVTVEAQGIVSFGGVEKTICAASDKVVGINEKDFIATFDPSTKSWTAAWKRNNELSDPPAHLTQRKVFSYCGKLVGRYPVCGWLRVVSAFIRRRANLLTESWDQVICDEELSRLLQETPNLVKTSDPVHRWWNATGDEAKVWVEASSLALGVAVEMNGHVVEDANWLQKDDSSHINMSKLYASSNKKADSLTCVPQRWLEPPPPSALRKRNLCAASVVPSDGEIAELHHATGHPGIKRTLCQESLSCPKISTRHHR</sequence>
<dbReference type="EMBL" id="VSRR010006208">
    <property type="protein sequence ID" value="MPC44285.1"/>
    <property type="molecule type" value="Genomic_DNA"/>
</dbReference>
<dbReference type="Pfam" id="PF23088">
    <property type="entry name" value="DUF7047"/>
    <property type="match status" value="1"/>
</dbReference>
<keyword evidence="3" id="KW-1185">Reference proteome</keyword>
<evidence type="ECO:0000313" key="2">
    <source>
        <dbReference type="EMBL" id="MPC44285.1"/>
    </source>
</evidence>
<reference evidence="2 3" key="1">
    <citation type="submission" date="2019-05" db="EMBL/GenBank/DDBJ databases">
        <title>Another draft genome of Portunus trituberculatus and its Hox gene families provides insights of decapod evolution.</title>
        <authorList>
            <person name="Jeong J.-H."/>
            <person name="Song I."/>
            <person name="Kim S."/>
            <person name="Choi T."/>
            <person name="Kim D."/>
            <person name="Ryu S."/>
            <person name="Kim W."/>
        </authorList>
    </citation>
    <scope>NUCLEOTIDE SEQUENCE [LARGE SCALE GENOMIC DNA]</scope>
    <source>
        <tissue evidence="2">Muscle</tissue>
    </source>
</reference>
<accession>A0A5B7FFG7</accession>
<evidence type="ECO:0000259" key="1">
    <source>
        <dbReference type="Pfam" id="PF23088"/>
    </source>
</evidence>
<dbReference type="Proteomes" id="UP000324222">
    <property type="component" value="Unassembled WGS sequence"/>
</dbReference>
<dbReference type="InterPro" id="IPR055475">
    <property type="entry name" value="DUF7047"/>
</dbReference>
<protein>
    <recommendedName>
        <fullName evidence="1">DUF7047 domain-containing protein</fullName>
    </recommendedName>
</protein>
<dbReference type="OrthoDB" id="6367876at2759"/>
<feature type="domain" description="DUF7047" evidence="1">
    <location>
        <begin position="102"/>
        <end position="162"/>
    </location>
</feature>